<dbReference type="Proteomes" id="UP000688137">
    <property type="component" value="Unassembled WGS sequence"/>
</dbReference>
<name>A0A8S1PSJ5_PARPR</name>
<reference evidence="1" key="1">
    <citation type="submission" date="2021-01" db="EMBL/GenBank/DDBJ databases">
        <authorList>
            <consortium name="Genoscope - CEA"/>
            <person name="William W."/>
        </authorList>
    </citation>
    <scope>NUCLEOTIDE SEQUENCE</scope>
</reference>
<proteinExistence type="predicted"/>
<sequence length="113" mass="13320">MKLYQRSLFWHLFNYLYIIDVISSDCFLINYEFNSKPILEIIQKIEKINNPKEGFIPIIDQTFGLTNASLDLIDNIQEIKCSSRVFNLKQILQAFAICTSEYEREIEKASLFD</sequence>
<accession>A0A8S1PSJ5</accession>
<protein>
    <submittedName>
        <fullName evidence="1">Uncharacterized protein</fullName>
    </submittedName>
</protein>
<evidence type="ECO:0000313" key="1">
    <source>
        <dbReference type="EMBL" id="CAD8105974.1"/>
    </source>
</evidence>
<dbReference type="EMBL" id="CAJJDM010000132">
    <property type="protein sequence ID" value="CAD8105974.1"/>
    <property type="molecule type" value="Genomic_DNA"/>
</dbReference>
<keyword evidence="2" id="KW-1185">Reference proteome</keyword>
<gene>
    <name evidence="1" type="ORF">PPRIM_AZ9-3.1.T1290022</name>
</gene>
<organism evidence="1 2">
    <name type="scientific">Paramecium primaurelia</name>
    <dbReference type="NCBI Taxonomy" id="5886"/>
    <lineage>
        <taxon>Eukaryota</taxon>
        <taxon>Sar</taxon>
        <taxon>Alveolata</taxon>
        <taxon>Ciliophora</taxon>
        <taxon>Intramacronucleata</taxon>
        <taxon>Oligohymenophorea</taxon>
        <taxon>Peniculida</taxon>
        <taxon>Parameciidae</taxon>
        <taxon>Paramecium</taxon>
    </lineage>
</organism>
<evidence type="ECO:0000313" key="2">
    <source>
        <dbReference type="Proteomes" id="UP000688137"/>
    </source>
</evidence>
<comment type="caution">
    <text evidence="1">The sequence shown here is derived from an EMBL/GenBank/DDBJ whole genome shotgun (WGS) entry which is preliminary data.</text>
</comment>
<dbReference type="OMA" id="QAFAICT"/>
<dbReference type="AlphaFoldDB" id="A0A8S1PSJ5"/>